<accession>A0ABR2GXV3</accession>
<gene>
    <name evidence="1" type="ORF">M9Y10_033113</name>
</gene>
<name>A0ABR2GXV3_9EUKA</name>
<dbReference type="EMBL" id="JAPFFF010000055">
    <property type="protein sequence ID" value="KAK8838486.1"/>
    <property type="molecule type" value="Genomic_DNA"/>
</dbReference>
<comment type="caution">
    <text evidence="1">The sequence shown here is derived from an EMBL/GenBank/DDBJ whole genome shotgun (WGS) entry which is preliminary data.</text>
</comment>
<evidence type="ECO:0000313" key="2">
    <source>
        <dbReference type="Proteomes" id="UP001470230"/>
    </source>
</evidence>
<evidence type="ECO:0000313" key="1">
    <source>
        <dbReference type="EMBL" id="KAK8838486.1"/>
    </source>
</evidence>
<proteinExistence type="predicted"/>
<sequence length="121" mass="14917">MNNYYEHINDFGEMKAYPKPEIMPKDVKRLFKHCDNEYYIRPIFFSESSKKFYLFHESENYVDEVYSRKRSPNASPTFYFIPDFSYKNKFYIHDCITVSKQFLNRIKNMNKIYLENTRKKL</sequence>
<reference evidence="1 2" key="1">
    <citation type="submission" date="2024-04" db="EMBL/GenBank/DDBJ databases">
        <title>Tritrichomonas musculus Genome.</title>
        <authorList>
            <person name="Alves-Ferreira E."/>
            <person name="Grigg M."/>
            <person name="Lorenzi H."/>
            <person name="Galac M."/>
        </authorList>
    </citation>
    <scope>NUCLEOTIDE SEQUENCE [LARGE SCALE GENOMIC DNA]</scope>
    <source>
        <strain evidence="1 2">EAF2021</strain>
    </source>
</reference>
<dbReference type="Proteomes" id="UP001470230">
    <property type="component" value="Unassembled WGS sequence"/>
</dbReference>
<keyword evidence="2" id="KW-1185">Reference proteome</keyword>
<organism evidence="1 2">
    <name type="scientific">Tritrichomonas musculus</name>
    <dbReference type="NCBI Taxonomy" id="1915356"/>
    <lineage>
        <taxon>Eukaryota</taxon>
        <taxon>Metamonada</taxon>
        <taxon>Parabasalia</taxon>
        <taxon>Tritrichomonadida</taxon>
        <taxon>Tritrichomonadidae</taxon>
        <taxon>Tritrichomonas</taxon>
    </lineage>
</organism>
<protein>
    <submittedName>
        <fullName evidence="1">Uncharacterized protein</fullName>
    </submittedName>
</protein>